<proteinExistence type="predicted"/>
<dbReference type="RefSeq" id="XP_006561909.1">
    <property type="nucleotide sequence ID" value="XM_006561846.3"/>
</dbReference>
<keyword evidence="2" id="KW-0732">Signal</keyword>
<feature type="compositionally biased region" description="Low complexity" evidence="1">
    <location>
        <begin position="459"/>
        <end position="482"/>
    </location>
</feature>
<evidence type="ECO:0000256" key="2">
    <source>
        <dbReference type="SAM" id="SignalP"/>
    </source>
</evidence>
<accession>A0A8B6YZP0</accession>
<feature type="region of interest" description="Disordered" evidence="1">
    <location>
        <begin position="458"/>
        <end position="495"/>
    </location>
</feature>
<gene>
    <name evidence="5" type="primary">LOC724664</name>
</gene>
<reference evidence="5" key="2">
    <citation type="submission" date="2025-04" db="UniProtKB">
        <authorList>
            <consortium name="RefSeq"/>
        </authorList>
    </citation>
    <scope>IDENTIFICATION</scope>
    <source>
        <strain evidence="5">DH4</strain>
        <tissue evidence="5">Whole body</tissue>
    </source>
</reference>
<dbReference type="Proteomes" id="UP000005203">
    <property type="component" value="Linkage group LG9"/>
</dbReference>
<protein>
    <submittedName>
        <fullName evidence="5">A-agglutinin anchorage subunit isoform X1</fullName>
    </submittedName>
</protein>
<name>A0A7M7LQX9_APIME</name>
<dbReference type="EnsemblMetazoa" id="XM_006561846">
    <property type="protein sequence ID" value="XP_006561909"/>
    <property type="gene ID" value="LOC724664"/>
</dbReference>
<feature type="chain" id="PRO_5044660364" evidence="2">
    <location>
        <begin position="33"/>
        <end position="549"/>
    </location>
</feature>
<evidence type="ECO:0000313" key="4">
    <source>
        <dbReference type="Proteomes" id="UP000005203"/>
    </source>
</evidence>
<dbReference type="OrthoDB" id="7554863at2759"/>
<sequence>MIFHSLFKQHTVNMRLLLIALLFQIYLTVSSAFPEPKQKRDVLPGDPRYDHHLDNVVQVKSFDDESVVQDVYGPPGYQPGAPLGNEYLSPLAFTEYSTPVAEVVNVEPEKVVSTTTFSVPVESVETVNVTPPPTSYGTPVDKTVKAVVDTESASQVKSTVKTVKTRVHEGSPSTVNIVERGPALKQVTHFTNAAKTIPSTTVRKNVVGKTLLPTVYASYNGVLNVPSTGYSSQLPSLSTVQQSGLVDRAVNFNVPLPLSSSTQLNKNVPTAYSIAQPAFSAPHTHIVQGVPVHSLYALPSVSSLPFETLSPIQSISPVGTLTPVHPAHATYAQVQPVDTLPSSNLVHIVESVKSVKTSSPVQHAVHAVPTVVKSVETLTPVVSVSTVSPLQSVDAVDPIKSVGIVSHQPVETQHSVTEVLKTKSVPVVHISDQQDKQFLGNFFYQLAMMYLPNLSNLRPPSSTSTSTSTSTSPSSSPSSSSSRAHSKSELTTSQPVKVTTPVTLLTDYNYNQESIVGVNNPASASKQVVSVTPANEYVQPTETNGGYVY</sequence>
<accession>A0A7M7LQX9</accession>
<feature type="signal peptide" evidence="2">
    <location>
        <begin position="1"/>
        <end position="32"/>
    </location>
</feature>
<dbReference type="GeneID" id="724664"/>
<dbReference type="AlphaFoldDB" id="A0A7M7LQX9"/>
<reference evidence="3" key="1">
    <citation type="submission" date="2021-01" db="UniProtKB">
        <authorList>
            <consortium name="EnsemblMetazoa"/>
        </authorList>
    </citation>
    <scope>IDENTIFICATION</scope>
    <source>
        <strain evidence="3">DH4</strain>
    </source>
</reference>
<keyword evidence="4" id="KW-1185">Reference proteome</keyword>
<evidence type="ECO:0000256" key="1">
    <source>
        <dbReference type="SAM" id="MobiDB-lite"/>
    </source>
</evidence>
<evidence type="ECO:0000313" key="3">
    <source>
        <dbReference type="EnsemblMetazoa" id="XP_006561909"/>
    </source>
</evidence>
<evidence type="ECO:0000313" key="5">
    <source>
        <dbReference type="RefSeq" id="XP_006561909.1"/>
    </source>
</evidence>
<organism evidence="3">
    <name type="scientific">Apis mellifera</name>
    <name type="common">Honeybee</name>
    <dbReference type="NCBI Taxonomy" id="7460"/>
    <lineage>
        <taxon>Eukaryota</taxon>
        <taxon>Metazoa</taxon>
        <taxon>Ecdysozoa</taxon>
        <taxon>Arthropoda</taxon>
        <taxon>Hexapoda</taxon>
        <taxon>Insecta</taxon>
        <taxon>Pterygota</taxon>
        <taxon>Neoptera</taxon>
        <taxon>Endopterygota</taxon>
        <taxon>Hymenoptera</taxon>
        <taxon>Apocrita</taxon>
        <taxon>Aculeata</taxon>
        <taxon>Apoidea</taxon>
        <taxon>Anthophila</taxon>
        <taxon>Apidae</taxon>
        <taxon>Apis</taxon>
    </lineage>
</organism>